<dbReference type="Proteomes" id="UP000243015">
    <property type="component" value="Unassembled WGS sequence"/>
</dbReference>
<dbReference type="EMBL" id="LHPM01000007">
    <property type="protein sequence ID" value="OAL68320.1"/>
    <property type="molecule type" value="Genomic_DNA"/>
</dbReference>
<protein>
    <submittedName>
        <fullName evidence="1">Uncharacterized protein</fullName>
    </submittedName>
</protein>
<sequence>MITLAYQTRWGYQRSLFEHTTDSCSTVTYQVYTERQGLIALAYQTARDKGLYPKAILIRSGLHKTTGSRRKARVDPLGWNITMSSKDSEQCAKNTHVTSHGYVKGKFDLQFIGATHAGEKIDSWKKFLGKAVWPPQDQLVEVPLVAYN</sequence>
<comment type="caution">
    <text evidence="1">The sequence shown here is derived from an EMBL/GenBank/DDBJ whole genome shotgun (WGS) entry which is preliminary data.</text>
</comment>
<name>A0A178F783_TRIRU</name>
<evidence type="ECO:0000313" key="2">
    <source>
        <dbReference type="Proteomes" id="UP000243015"/>
    </source>
</evidence>
<evidence type="ECO:0000313" key="1">
    <source>
        <dbReference type="EMBL" id="OAL68320.1"/>
    </source>
</evidence>
<organism evidence="1 2">
    <name type="scientific">Trichophyton rubrum</name>
    <name type="common">Athlete's foot fungus</name>
    <name type="synonym">Epidermophyton rubrum</name>
    <dbReference type="NCBI Taxonomy" id="5551"/>
    <lineage>
        <taxon>Eukaryota</taxon>
        <taxon>Fungi</taxon>
        <taxon>Dikarya</taxon>
        <taxon>Ascomycota</taxon>
        <taxon>Pezizomycotina</taxon>
        <taxon>Eurotiomycetes</taxon>
        <taxon>Eurotiomycetidae</taxon>
        <taxon>Onygenales</taxon>
        <taxon>Arthrodermataceae</taxon>
        <taxon>Trichophyton</taxon>
    </lineage>
</organism>
<proteinExistence type="predicted"/>
<gene>
    <name evidence="1" type="ORF">A7C99_0259</name>
</gene>
<dbReference type="AlphaFoldDB" id="A0A178F783"/>
<dbReference type="VEuPathDB" id="FungiDB:TERG_08219"/>
<reference evidence="1 2" key="1">
    <citation type="submission" date="2016-05" db="EMBL/GenBank/DDBJ databases">
        <title>Genome sequencing of Trichophyton rubrum CMCC(F)T1i isolated from hair.</title>
        <authorList>
            <person name="Zhan P."/>
            <person name="Tao Y."/>
            <person name="Liu W."/>
        </authorList>
    </citation>
    <scope>NUCLEOTIDE SEQUENCE [LARGE SCALE GENOMIC DNA]</scope>
    <source>
        <strain evidence="2">CMCC(F)T1i</strain>
    </source>
</reference>
<accession>A0A178F783</accession>